<dbReference type="AlphaFoldDB" id="D6Y8X1"/>
<sequence>MRIGLFITCVNDLLYPGTGRAVVRLLERLGHRVGFPLEQTCCGQMHHNSGYRDLAVPLARRFAAAFRGYDAIVAPSGSCVAMVRDVHPRLVPEAAGTAARTYELSEFLIDVLGVTDVGARFPHRVTYHPSCHGLRLLRLGDRPLRLLRAVRDIELVELPGAEECCGFGGTFAVKNADVSGAMLADKCAAIRATGAEYVTAADNSCLTHIGGGLSRLGAPVTAVHYAEILAGRDA</sequence>
<evidence type="ECO:0000259" key="1">
    <source>
        <dbReference type="Pfam" id="PF02754"/>
    </source>
</evidence>
<protein>
    <recommendedName>
        <fullName evidence="1">Cysteine-rich domain-containing protein</fullName>
    </recommendedName>
</protein>
<dbReference type="RefSeq" id="WP_013133466.1">
    <property type="nucleotide sequence ID" value="NC_014165.1"/>
</dbReference>
<name>D6Y8X1_THEBD</name>
<dbReference type="STRING" id="469371.Tbis_3243"/>
<dbReference type="HOGENOM" id="CLU_023081_1_1_11"/>
<gene>
    <name evidence="2" type="ordered locus">Tbis_3243</name>
</gene>
<dbReference type="OrthoDB" id="9770306at2"/>
<dbReference type="KEGG" id="tbi:Tbis_3243"/>
<dbReference type="PANTHER" id="PTHR30296">
    <property type="entry name" value="UNCHARACTERIZED PROTEIN YKGE"/>
    <property type="match status" value="1"/>
</dbReference>
<reference evidence="2 3" key="1">
    <citation type="submission" date="2010-01" db="EMBL/GenBank/DDBJ databases">
        <title>The complete genome of Thermobispora bispora DSM 43833.</title>
        <authorList>
            <consortium name="US DOE Joint Genome Institute (JGI-PGF)"/>
            <person name="Lucas S."/>
            <person name="Copeland A."/>
            <person name="Lapidus A."/>
            <person name="Glavina del Rio T."/>
            <person name="Dalin E."/>
            <person name="Tice H."/>
            <person name="Bruce D."/>
            <person name="Goodwin L."/>
            <person name="Pitluck S."/>
            <person name="Kyrpides N."/>
            <person name="Mavromatis K."/>
            <person name="Ivanova N."/>
            <person name="Mikhailova N."/>
            <person name="Chertkov O."/>
            <person name="Brettin T."/>
            <person name="Detter J.C."/>
            <person name="Han C."/>
            <person name="Larimer F."/>
            <person name="Land M."/>
            <person name="Hauser L."/>
            <person name="Markowitz V."/>
            <person name="Cheng J.-F."/>
            <person name="Hugenholtz P."/>
            <person name="Woyke T."/>
            <person name="Wu D."/>
            <person name="Jando M."/>
            <person name="Schneider S."/>
            <person name="Klenk H.-P."/>
            <person name="Eisen J.A."/>
        </authorList>
    </citation>
    <scope>NUCLEOTIDE SEQUENCE [LARGE SCALE GENOMIC DNA]</scope>
    <source>
        <strain evidence="3">ATCC 19993 / DSM 43833 / CBS 139.67 / JCM 10125 / KCTC 9307 / NBRC 14880 / R51</strain>
    </source>
</reference>
<evidence type="ECO:0000313" key="3">
    <source>
        <dbReference type="Proteomes" id="UP000006640"/>
    </source>
</evidence>
<dbReference type="PANTHER" id="PTHR30296:SF0">
    <property type="entry name" value="LACTATE UTILIZATION PROTEIN A"/>
    <property type="match status" value="1"/>
</dbReference>
<keyword evidence="3" id="KW-1185">Reference proteome</keyword>
<dbReference type="eggNOG" id="COG0247">
    <property type="taxonomic scope" value="Bacteria"/>
</dbReference>
<dbReference type="InterPro" id="IPR004017">
    <property type="entry name" value="Cys_rich_dom"/>
</dbReference>
<evidence type="ECO:0000313" key="2">
    <source>
        <dbReference type="EMBL" id="ADG89933.1"/>
    </source>
</evidence>
<organism evidence="2 3">
    <name type="scientific">Thermobispora bispora (strain ATCC 19993 / DSM 43833 / CBS 139.67 / JCM 10125 / KCTC 9307 / NBRC 14880 / R51)</name>
    <dbReference type="NCBI Taxonomy" id="469371"/>
    <lineage>
        <taxon>Bacteria</taxon>
        <taxon>Bacillati</taxon>
        <taxon>Actinomycetota</taxon>
        <taxon>Actinomycetes</taxon>
        <taxon>Streptosporangiales</taxon>
        <taxon>Streptosporangiaceae</taxon>
        <taxon>Thermobispora</taxon>
    </lineage>
</organism>
<feature type="domain" description="Cysteine-rich" evidence="1">
    <location>
        <begin position="125"/>
        <end position="209"/>
    </location>
</feature>
<dbReference type="Proteomes" id="UP000006640">
    <property type="component" value="Chromosome"/>
</dbReference>
<dbReference type="GO" id="GO:0016491">
    <property type="term" value="F:oxidoreductase activity"/>
    <property type="evidence" value="ECO:0007669"/>
    <property type="project" value="UniProtKB-ARBA"/>
</dbReference>
<dbReference type="Pfam" id="PF02754">
    <property type="entry name" value="CCG"/>
    <property type="match status" value="2"/>
</dbReference>
<proteinExistence type="predicted"/>
<feature type="domain" description="Cysteine-rich" evidence="1">
    <location>
        <begin position="4"/>
        <end position="83"/>
    </location>
</feature>
<dbReference type="EMBL" id="CP001874">
    <property type="protein sequence ID" value="ADG89933.1"/>
    <property type="molecule type" value="Genomic_DNA"/>
</dbReference>
<dbReference type="GO" id="GO:0005829">
    <property type="term" value="C:cytosol"/>
    <property type="evidence" value="ECO:0007669"/>
    <property type="project" value="TreeGrafter"/>
</dbReference>
<accession>D6Y8X1</accession>